<sequence>MIPHIVRIKILDSTTHTDLHDYFTTTWTLGQRVKLVLDTCDCKNIGLRRILSMAGVLNNHRANSKQYVISSTILVNSILAHSLLVVGLTIIRSERPIEILLVQ</sequence>
<reference evidence="2" key="1">
    <citation type="journal article" date="2020" name="Nature">
        <title>Giant virus diversity and host interactions through global metagenomics.</title>
        <authorList>
            <person name="Schulz F."/>
            <person name="Roux S."/>
            <person name="Paez-Espino D."/>
            <person name="Jungbluth S."/>
            <person name="Walsh D.A."/>
            <person name="Denef V.J."/>
            <person name="McMahon K.D."/>
            <person name="Konstantinidis K.T."/>
            <person name="Eloe-Fadrosh E.A."/>
            <person name="Kyrpides N.C."/>
            <person name="Woyke T."/>
        </authorList>
    </citation>
    <scope>NUCLEOTIDE SEQUENCE</scope>
    <source>
        <strain evidence="2">GVMAG-S-1102113-126</strain>
    </source>
</reference>
<dbReference type="AlphaFoldDB" id="A0A6C0KDD7"/>
<keyword evidence="1" id="KW-0812">Transmembrane</keyword>
<name>A0A6C0KDD7_9ZZZZ</name>
<protein>
    <submittedName>
        <fullName evidence="2">Uncharacterized protein</fullName>
    </submittedName>
</protein>
<evidence type="ECO:0000313" key="2">
    <source>
        <dbReference type="EMBL" id="QHU14747.1"/>
    </source>
</evidence>
<proteinExistence type="predicted"/>
<dbReference type="EMBL" id="MN740846">
    <property type="protein sequence ID" value="QHU14747.1"/>
    <property type="molecule type" value="Genomic_DNA"/>
</dbReference>
<organism evidence="2">
    <name type="scientific">viral metagenome</name>
    <dbReference type="NCBI Taxonomy" id="1070528"/>
    <lineage>
        <taxon>unclassified sequences</taxon>
        <taxon>metagenomes</taxon>
        <taxon>organismal metagenomes</taxon>
    </lineage>
</organism>
<feature type="transmembrane region" description="Helical" evidence="1">
    <location>
        <begin position="67"/>
        <end position="91"/>
    </location>
</feature>
<keyword evidence="1" id="KW-0472">Membrane</keyword>
<keyword evidence="1" id="KW-1133">Transmembrane helix</keyword>
<accession>A0A6C0KDD7</accession>
<evidence type="ECO:0000256" key="1">
    <source>
        <dbReference type="SAM" id="Phobius"/>
    </source>
</evidence>